<reference evidence="1" key="2">
    <citation type="submission" date="2022-06" db="UniProtKB">
        <authorList>
            <consortium name="EnsemblMetazoa"/>
        </authorList>
    </citation>
    <scope>IDENTIFICATION</scope>
    <source>
        <strain evidence="1">PS312</strain>
    </source>
</reference>
<name>A0A2A6BVS1_PRIPA</name>
<protein>
    <submittedName>
        <fullName evidence="1">Uncharacterized protein</fullName>
    </submittedName>
</protein>
<sequence>MYRVKEVSTRLMRPTLPSINLDLLEQLVSNWNKEWEADASVKVFDEGLAQYMLVDELSHHKFYAAVILGKPALRCSLVEEEPEDRLDEEADNEFTLTNASKSSEHLEQLKEVLSKRGYRFAA</sequence>
<accession>A0A8R1YC36</accession>
<proteinExistence type="predicted"/>
<gene>
    <name evidence="1" type="primary">WBGene00103305</name>
</gene>
<reference evidence="2" key="1">
    <citation type="journal article" date="2008" name="Nat. Genet.">
        <title>The Pristionchus pacificus genome provides a unique perspective on nematode lifestyle and parasitism.</title>
        <authorList>
            <person name="Dieterich C."/>
            <person name="Clifton S.W."/>
            <person name="Schuster L.N."/>
            <person name="Chinwalla A."/>
            <person name="Delehaunty K."/>
            <person name="Dinkelacker I."/>
            <person name="Fulton L."/>
            <person name="Fulton R."/>
            <person name="Godfrey J."/>
            <person name="Minx P."/>
            <person name="Mitreva M."/>
            <person name="Roeseler W."/>
            <person name="Tian H."/>
            <person name="Witte H."/>
            <person name="Yang S.P."/>
            <person name="Wilson R.K."/>
            <person name="Sommer R.J."/>
        </authorList>
    </citation>
    <scope>NUCLEOTIDE SEQUENCE [LARGE SCALE GENOMIC DNA]</scope>
    <source>
        <strain evidence="2">PS312</strain>
    </source>
</reference>
<accession>A0A2A6BVS1</accession>
<keyword evidence="2" id="KW-1185">Reference proteome</keyword>
<organism evidence="1 2">
    <name type="scientific">Pristionchus pacificus</name>
    <name type="common">Parasitic nematode worm</name>
    <dbReference type="NCBI Taxonomy" id="54126"/>
    <lineage>
        <taxon>Eukaryota</taxon>
        <taxon>Metazoa</taxon>
        <taxon>Ecdysozoa</taxon>
        <taxon>Nematoda</taxon>
        <taxon>Chromadorea</taxon>
        <taxon>Rhabditida</taxon>
        <taxon>Rhabditina</taxon>
        <taxon>Diplogasteromorpha</taxon>
        <taxon>Diplogasteroidea</taxon>
        <taxon>Neodiplogasteridae</taxon>
        <taxon>Pristionchus</taxon>
    </lineage>
</organism>
<evidence type="ECO:0000313" key="2">
    <source>
        <dbReference type="Proteomes" id="UP000005239"/>
    </source>
</evidence>
<dbReference type="OrthoDB" id="5826469at2759"/>
<evidence type="ECO:0000313" key="1">
    <source>
        <dbReference type="EnsemblMetazoa" id="PPA13751.1"/>
    </source>
</evidence>
<dbReference type="EnsemblMetazoa" id="PPA13751.1">
    <property type="protein sequence ID" value="PPA13751.1"/>
    <property type="gene ID" value="WBGene00103305"/>
</dbReference>
<dbReference type="Proteomes" id="UP000005239">
    <property type="component" value="Unassembled WGS sequence"/>
</dbReference>
<dbReference type="AlphaFoldDB" id="A0A2A6BVS1"/>